<feature type="transmembrane region" description="Helical" evidence="2">
    <location>
        <begin position="101"/>
        <end position="126"/>
    </location>
</feature>
<dbReference type="PANTHER" id="PTHR34473:SF2">
    <property type="entry name" value="UPF0699 TRANSMEMBRANE PROTEIN YDBT"/>
    <property type="match status" value="1"/>
</dbReference>
<feature type="compositionally biased region" description="Low complexity" evidence="1">
    <location>
        <begin position="242"/>
        <end position="252"/>
    </location>
</feature>
<protein>
    <submittedName>
        <fullName evidence="4">Putative membrane protein</fullName>
    </submittedName>
</protein>
<evidence type="ECO:0000259" key="3">
    <source>
        <dbReference type="Pfam" id="PF03703"/>
    </source>
</evidence>
<dbReference type="PANTHER" id="PTHR34473">
    <property type="entry name" value="UPF0699 TRANSMEMBRANE PROTEIN YDBS"/>
    <property type="match status" value="1"/>
</dbReference>
<gene>
    <name evidence="4" type="ORF">HNR07_001255</name>
</gene>
<feature type="domain" description="YdbS-like PH" evidence="3">
    <location>
        <begin position="554"/>
        <end position="604"/>
    </location>
</feature>
<evidence type="ECO:0000313" key="5">
    <source>
        <dbReference type="Proteomes" id="UP000579647"/>
    </source>
</evidence>
<sequence length="650" mass="69961">MTSHDDHRPDQEPREAPDGEPHQAPDQGPKDELNPEPNPAPDVRPNAEPDGTPQPVEQTEGQSEGQTEEREEEHAREQAEEHATEQRDEEDGWQGLSTLSVWANTALVTLFMVPGAVVATLALFFTDAPNPWALLPVPAALAFIGLMTYIDLVRLRAVRYRVTAERMEMRSGVIAKAFRSIPRERVRSVDVAAPVYVRIFGLCSVTVGTGESAGAGGTDQLQLLFVTAEQGESLRRELLRRAAPATGSAEGSEGTGDEAADAEETELVRLNPRWFAYAPATMATFGIGLGVIAALIGINAQSGGHGWRWISEQTDMPSSQEMSSFVMGQLLLVVPIALLSLMLSGVVILVLIAVETWWDYRLVREADGTVRLRRGLLTSVSLSVEGRRLNGVVLHEPFVLRSVRGASIRAVATGLSAGDAQKTEAKSRLSPAMPRARARELGAALMREPDSALDAPLAEHPRAALRRRFTRAAVCSVVAIALAAGLARLQQVATQAWWDGLQVAEEQFMPFPLAGPTIQATPGWGWFAVAAVFALAAFWYAVGSYRGLGHGLHPKYLVVRQGMAVRDTVTLERSAVIGWRITRSPFQRRVGLASVSATTASGEGMYTAGDVGLGQGLAWADEAVPELLAPFLVREEGGSGPAEPKPSVLP</sequence>
<evidence type="ECO:0000256" key="1">
    <source>
        <dbReference type="SAM" id="MobiDB-lite"/>
    </source>
</evidence>
<evidence type="ECO:0000256" key="2">
    <source>
        <dbReference type="SAM" id="Phobius"/>
    </source>
</evidence>
<proteinExistence type="predicted"/>
<keyword evidence="5" id="KW-1185">Reference proteome</keyword>
<comment type="caution">
    <text evidence="4">The sequence shown here is derived from an EMBL/GenBank/DDBJ whole genome shotgun (WGS) entry which is preliminary data.</text>
</comment>
<feature type="compositionally biased region" description="Basic and acidic residues" evidence="1">
    <location>
        <begin position="1"/>
        <end position="33"/>
    </location>
</feature>
<feature type="domain" description="YdbS-like PH" evidence="3">
    <location>
        <begin position="156"/>
        <end position="237"/>
    </location>
</feature>
<feature type="transmembrane region" description="Helical" evidence="2">
    <location>
        <begin position="469"/>
        <end position="489"/>
    </location>
</feature>
<name>A0A840WJ70_9ACTN</name>
<dbReference type="InterPro" id="IPR005182">
    <property type="entry name" value="YdbS-like_PH"/>
</dbReference>
<keyword evidence="2" id="KW-0472">Membrane</keyword>
<feature type="compositionally biased region" description="Basic and acidic residues" evidence="1">
    <location>
        <begin position="72"/>
        <end position="86"/>
    </location>
</feature>
<accession>A0A840WJ70</accession>
<keyword evidence="2" id="KW-1133">Transmembrane helix</keyword>
<feature type="transmembrane region" description="Helical" evidence="2">
    <location>
        <begin position="132"/>
        <end position="152"/>
    </location>
</feature>
<feature type="transmembrane region" description="Helical" evidence="2">
    <location>
        <begin position="330"/>
        <end position="354"/>
    </location>
</feature>
<dbReference type="Pfam" id="PF03703">
    <property type="entry name" value="bPH_2"/>
    <property type="match status" value="2"/>
</dbReference>
<feature type="region of interest" description="Disordered" evidence="1">
    <location>
        <begin position="1"/>
        <end position="92"/>
    </location>
</feature>
<reference evidence="4 5" key="1">
    <citation type="submission" date="2020-08" db="EMBL/GenBank/DDBJ databases">
        <title>Sequencing the genomes of 1000 actinobacteria strains.</title>
        <authorList>
            <person name="Klenk H.-P."/>
        </authorList>
    </citation>
    <scope>NUCLEOTIDE SEQUENCE [LARGE SCALE GENOMIC DNA]</scope>
    <source>
        <strain evidence="4 5">DSM 44598</strain>
    </source>
</reference>
<feature type="transmembrane region" description="Helical" evidence="2">
    <location>
        <begin position="523"/>
        <end position="542"/>
    </location>
</feature>
<dbReference type="Proteomes" id="UP000579647">
    <property type="component" value="Unassembled WGS sequence"/>
</dbReference>
<evidence type="ECO:0000313" key="4">
    <source>
        <dbReference type="EMBL" id="MBB5490118.1"/>
    </source>
</evidence>
<dbReference type="EMBL" id="JACHDO010000001">
    <property type="protein sequence ID" value="MBB5490118.1"/>
    <property type="molecule type" value="Genomic_DNA"/>
</dbReference>
<dbReference type="RefSeq" id="WP_184363057.1">
    <property type="nucleotide sequence ID" value="NZ_BAAAKM010000095.1"/>
</dbReference>
<feature type="region of interest" description="Disordered" evidence="1">
    <location>
        <begin position="242"/>
        <end position="262"/>
    </location>
</feature>
<dbReference type="AlphaFoldDB" id="A0A840WJ70"/>
<feature type="transmembrane region" description="Helical" evidence="2">
    <location>
        <begin position="274"/>
        <end position="298"/>
    </location>
</feature>
<organism evidence="4 5">
    <name type="scientific">Nocardiopsis metallicus</name>
    <dbReference type="NCBI Taxonomy" id="179819"/>
    <lineage>
        <taxon>Bacteria</taxon>
        <taxon>Bacillati</taxon>
        <taxon>Actinomycetota</taxon>
        <taxon>Actinomycetes</taxon>
        <taxon>Streptosporangiales</taxon>
        <taxon>Nocardiopsidaceae</taxon>
        <taxon>Nocardiopsis</taxon>
    </lineage>
</organism>
<keyword evidence="2" id="KW-0812">Transmembrane</keyword>